<evidence type="ECO:0000256" key="1">
    <source>
        <dbReference type="ARBA" id="ARBA00010641"/>
    </source>
</evidence>
<gene>
    <name evidence="8" type="ORF">NOCA2220150</name>
</gene>
<dbReference type="GO" id="GO:0016987">
    <property type="term" value="F:sigma factor activity"/>
    <property type="evidence" value="ECO:0007669"/>
    <property type="project" value="UniProtKB-KW"/>
</dbReference>
<keyword evidence="5" id="KW-0804">Transcription</keyword>
<dbReference type="NCBIfam" id="TIGR02937">
    <property type="entry name" value="sigma70-ECF"/>
    <property type="match status" value="1"/>
</dbReference>
<keyword evidence="3" id="KW-0731">Sigma factor</keyword>
<dbReference type="InterPro" id="IPR013325">
    <property type="entry name" value="RNA_pol_sigma_r2"/>
</dbReference>
<evidence type="ECO:0000256" key="3">
    <source>
        <dbReference type="ARBA" id="ARBA00023082"/>
    </source>
</evidence>
<dbReference type="EMBL" id="CZKA01000015">
    <property type="protein sequence ID" value="CUR54959.1"/>
    <property type="molecule type" value="Genomic_DNA"/>
</dbReference>
<evidence type="ECO:0000259" key="6">
    <source>
        <dbReference type="Pfam" id="PF04542"/>
    </source>
</evidence>
<feature type="domain" description="RNA polymerase sigma-70 region 2" evidence="6">
    <location>
        <begin position="21"/>
        <end position="79"/>
    </location>
</feature>
<dbReference type="NCBIfam" id="TIGR02983">
    <property type="entry name" value="SigE-fam_strep"/>
    <property type="match status" value="1"/>
</dbReference>
<sequence length="164" mass="19044">MRRSVREAEFVTFVAARRVHFRRIAYALCGDWNQAEDLVQVALVKLYVAWPRVCRDGREEAYVRQILVRANIDEHRRPWHRERPTDDVPDRSSYDGADAEVRDALVRALQELPLMQRRTVVMRHWLGLSVEETAGELGIAPGTVKTHCSRGLERLQSVLMTEEH</sequence>
<evidence type="ECO:0000256" key="2">
    <source>
        <dbReference type="ARBA" id="ARBA00023015"/>
    </source>
</evidence>
<dbReference type="InterPro" id="IPR007627">
    <property type="entry name" value="RNA_pol_sigma70_r2"/>
</dbReference>
<protein>
    <submittedName>
        <fullName evidence="8">RNA polymerase sigma-E factor</fullName>
    </submittedName>
</protein>
<dbReference type="GO" id="GO:0003677">
    <property type="term" value="F:DNA binding"/>
    <property type="evidence" value="ECO:0007669"/>
    <property type="project" value="UniProtKB-KW"/>
</dbReference>
<keyword evidence="4" id="KW-0238">DNA-binding</keyword>
<accession>A0A2P2BYX9</accession>
<dbReference type="Gene3D" id="1.10.1740.10">
    <property type="match status" value="1"/>
</dbReference>
<evidence type="ECO:0000256" key="5">
    <source>
        <dbReference type="ARBA" id="ARBA00023163"/>
    </source>
</evidence>
<dbReference type="Pfam" id="PF04542">
    <property type="entry name" value="Sigma70_r2"/>
    <property type="match status" value="1"/>
</dbReference>
<dbReference type="PANTHER" id="PTHR43133">
    <property type="entry name" value="RNA POLYMERASE ECF-TYPE SIGMA FACTO"/>
    <property type="match status" value="1"/>
</dbReference>
<dbReference type="Gene3D" id="1.10.10.10">
    <property type="entry name" value="Winged helix-like DNA-binding domain superfamily/Winged helix DNA-binding domain"/>
    <property type="match status" value="1"/>
</dbReference>
<dbReference type="GO" id="GO:0006352">
    <property type="term" value="P:DNA-templated transcription initiation"/>
    <property type="evidence" value="ECO:0007669"/>
    <property type="project" value="InterPro"/>
</dbReference>
<dbReference type="SUPFAM" id="SSF88659">
    <property type="entry name" value="Sigma3 and sigma4 domains of RNA polymerase sigma factors"/>
    <property type="match status" value="1"/>
</dbReference>
<dbReference type="SUPFAM" id="SSF88946">
    <property type="entry name" value="Sigma2 domain of RNA polymerase sigma factors"/>
    <property type="match status" value="1"/>
</dbReference>
<evidence type="ECO:0000256" key="4">
    <source>
        <dbReference type="ARBA" id="ARBA00023125"/>
    </source>
</evidence>
<comment type="similarity">
    <text evidence="1">Belongs to the sigma-70 factor family. ECF subfamily.</text>
</comment>
<dbReference type="AlphaFoldDB" id="A0A2P2BYX9"/>
<name>A0A2P2BYX9_9ZZZZ</name>
<dbReference type="InterPro" id="IPR036388">
    <property type="entry name" value="WH-like_DNA-bd_sf"/>
</dbReference>
<reference evidence="8" key="1">
    <citation type="submission" date="2015-08" db="EMBL/GenBank/DDBJ databases">
        <authorList>
            <person name="Babu N.S."/>
            <person name="Beckwith C.J."/>
            <person name="Beseler K.G."/>
            <person name="Brison A."/>
            <person name="Carone J.V."/>
            <person name="Caskin T.P."/>
            <person name="Diamond M."/>
            <person name="Durham M.E."/>
            <person name="Foxe J.M."/>
            <person name="Go M."/>
            <person name="Henderson B.A."/>
            <person name="Jones I.B."/>
            <person name="McGettigan J.A."/>
            <person name="Micheletti S.J."/>
            <person name="Nasrallah M.E."/>
            <person name="Ortiz D."/>
            <person name="Piller C.R."/>
            <person name="Privatt S.R."/>
            <person name="Schneider S.L."/>
            <person name="Sharp S."/>
            <person name="Smith T.C."/>
            <person name="Stanton J.D."/>
            <person name="Ullery H.E."/>
            <person name="Wilson R.J."/>
            <person name="Serrano M.G."/>
            <person name="Buck G."/>
            <person name="Lee V."/>
            <person name="Wang Y."/>
            <person name="Carvalho R."/>
            <person name="Voegtly L."/>
            <person name="Shi R."/>
            <person name="Duckworth R."/>
            <person name="Johnson A."/>
            <person name="Loviza R."/>
            <person name="Walstead R."/>
            <person name="Shah Z."/>
            <person name="Kiflezghi M."/>
            <person name="Wade K."/>
            <person name="Ball S.L."/>
            <person name="Bradley K.W."/>
            <person name="Asai D.J."/>
            <person name="Bowman C.A."/>
            <person name="Russell D.A."/>
            <person name="Pope W.H."/>
            <person name="Jacobs-Sera D."/>
            <person name="Hendrix R.W."/>
            <person name="Hatfull G.F."/>
        </authorList>
    </citation>
    <scope>NUCLEOTIDE SEQUENCE</scope>
</reference>
<dbReference type="PANTHER" id="PTHR43133:SF50">
    <property type="entry name" value="ECF RNA POLYMERASE SIGMA FACTOR SIGM"/>
    <property type="match status" value="1"/>
</dbReference>
<evidence type="ECO:0000259" key="7">
    <source>
        <dbReference type="Pfam" id="PF08281"/>
    </source>
</evidence>
<dbReference type="InterPro" id="IPR013324">
    <property type="entry name" value="RNA_pol_sigma_r3/r4-like"/>
</dbReference>
<keyword evidence="2" id="KW-0805">Transcription regulation</keyword>
<feature type="domain" description="RNA polymerase sigma factor 70 region 4 type 2" evidence="7">
    <location>
        <begin position="103"/>
        <end position="155"/>
    </location>
</feature>
<dbReference type="InterPro" id="IPR013249">
    <property type="entry name" value="RNA_pol_sigma70_r4_t2"/>
</dbReference>
<dbReference type="InterPro" id="IPR014284">
    <property type="entry name" value="RNA_pol_sigma-70_dom"/>
</dbReference>
<dbReference type="Pfam" id="PF08281">
    <property type="entry name" value="Sigma70_r4_2"/>
    <property type="match status" value="1"/>
</dbReference>
<dbReference type="CDD" id="cd06171">
    <property type="entry name" value="Sigma70_r4"/>
    <property type="match status" value="1"/>
</dbReference>
<evidence type="ECO:0000313" key="8">
    <source>
        <dbReference type="EMBL" id="CUR54959.1"/>
    </source>
</evidence>
<dbReference type="InterPro" id="IPR014325">
    <property type="entry name" value="RNA_pol_sigma-E_actinobac"/>
</dbReference>
<organism evidence="8">
    <name type="scientific">metagenome</name>
    <dbReference type="NCBI Taxonomy" id="256318"/>
    <lineage>
        <taxon>unclassified sequences</taxon>
        <taxon>metagenomes</taxon>
    </lineage>
</organism>
<proteinExistence type="inferred from homology"/>
<dbReference type="InterPro" id="IPR039425">
    <property type="entry name" value="RNA_pol_sigma-70-like"/>
</dbReference>